<evidence type="ECO:0000256" key="4">
    <source>
        <dbReference type="ARBA" id="ARBA00022692"/>
    </source>
</evidence>
<sequence>MTDIRTTPEHSTGTGASVPADTHPGTADASTGRDAHASHATSWGLLPLRVVLGVTFLMHGWQKASEWGLSGTAESFEGMGIPTPAASAVFAAVVELAGGLALILGVLTRIAGVLLALDMLGALALVHASEGFFASDGGLEYVLLLAAASLALALTGPGRFAVARALPGRGAGRILA</sequence>
<reference evidence="9 10" key="1">
    <citation type="submission" date="2019-06" db="EMBL/GenBank/DDBJ databases">
        <title>Whole genome shotgun sequence of Kocuria varians NBRC 15358.</title>
        <authorList>
            <person name="Hosoyama A."/>
            <person name="Uohara A."/>
            <person name="Ohji S."/>
            <person name="Ichikawa N."/>
        </authorList>
    </citation>
    <scope>NUCLEOTIDE SEQUENCE [LARGE SCALE GENOMIC DNA]</scope>
    <source>
        <strain evidence="9 10">NBRC 15358</strain>
    </source>
</reference>
<dbReference type="EMBL" id="BJNW01000012">
    <property type="protein sequence ID" value="GEC99361.1"/>
    <property type="molecule type" value="Genomic_DNA"/>
</dbReference>
<dbReference type="STRING" id="1272.GCA_900014985_01513"/>
<evidence type="ECO:0000256" key="1">
    <source>
        <dbReference type="ARBA" id="ARBA00004651"/>
    </source>
</evidence>
<keyword evidence="10" id="KW-1185">Reference proteome</keyword>
<organism evidence="9 10">
    <name type="scientific">Kocuria varians</name>
    <name type="common">Micrococcus varians</name>
    <dbReference type="NCBI Taxonomy" id="1272"/>
    <lineage>
        <taxon>Bacteria</taxon>
        <taxon>Bacillati</taxon>
        <taxon>Actinomycetota</taxon>
        <taxon>Actinomycetes</taxon>
        <taxon>Micrococcales</taxon>
        <taxon>Micrococcaceae</taxon>
        <taxon>Kocuria</taxon>
    </lineage>
</organism>
<dbReference type="InterPro" id="IPR032808">
    <property type="entry name" value="DoxX"/>
</dbReference>
<evidence type="ECO:0000256" key="6">
    <source>
        <dbReference type="ARBA" id="ARBA00023136"/>
    </source>
</evidence>
<proteinExistence type="inferred from homology"/>
<evidence type="ECO:0000313" key="9">
    <source>
        <dbReference type="EMBL" id="GEC99361.1"/>
    </source>
</evidence>
<comment type="subcellular location">
    <subcellularLocation>
        <location evidence="1">Cell membrane</location>
        <topology evidence="1">Multi-pass membrane protein</topology>
    </subcellularLocation>
</comment>
<dbReference type="Pfam" id="PF07681">
    <property type="entry name" value="DoxX"/>
    <property type="match status" value="1"/>
</dbReference>
<name>A0A4Y4D2G3_KOCVA</name>
<keyword evidence="5 8" id="KW-1133">Transmembrane helix</keyword>
<gene>
    <name evidence="9" type="ORF">KVA01_15160</name>
</gene>
<keyword evidence="4 8" id="KW-0812">Transmembrane</keyword>
<feature type="transmembrane region" description="Helical" evidence="8">
    <location>
        <begin position="141"/>
        <end position="162"/>
    </location>
</feature>
<dbReference type="PANTHER" id="PTHR33452:SF1">
    <property type="entry name" value="INNER MEMBRANE PROTEIN YPHA-RELATED"/>
    <property type="match status" value="1"/>
</dbReference>
<evidence type="ECO:0000256" key="8">
    <source>
        <dbReference type="SAM" id="Phobius"/>
    </source>
</evidence>
<dbReference type="InterPro" id="IPR051907">
    <property type="entry name" value="DoxX-like_oxidoreductase"/>
</dbReference>
<evidence type="ECO:0000256" key="5">
    <source>
        <dbReference type="ARBA" id="ARBA00022989"/>
    </source>
</evidence>
<evidence type="ECO:0008006" key="11">
    <source>
        <dbReference type="Google" id="ProtNLM"/>
    </source>
</evidence>
<accession>A0A4Y4D2G3</accession>
<dbReference type="OrthoDB" id="1122432at2"/>
<dbReference type="AlphaFoldDB" id="A0A4Y4D2G3"/>
<dbReference type="PANTHER" id="PTHR33452">
    <property type="entry name" value="OXIDOREDUCTASE CATD-RELATED"/>
    <property type="match status" value="1"/>
</dbReference>
<evidence type="ECO:0000256" key="2">
    <source>
        <dbReference type="ARBA" id="ARBA00006679"/>
    </source>
</evidence>
<comment type="caution">
    <text evidence="9">The sequence shown here is derived from an EMBL/GenBank/DDBJ whole genome shotgun (WGS) entry which is preliminary data.</text>
</comment>
<feature type="transmembrane region" description="Helical" evidence="8">
    <location>
        <begin position="81"/>
        <end position="103"/>
    </location>
</feature>
<comment type="similarity">
    <text evidence="2">Belongs to the DoxX family.</text>
</comment>
<protein>
    <recommendedName>
        <fullName evidence="11">Oxidoreductase MhqP</fullName>
    </recommendedName>
</protein>
<evidence type="ECO:0000313" key="10">
    <source>
        <dbReference type="Proteomes" id="UP000315730"/>
    </source>
</evidence>
<keyword evidence="3" id="KW-1003">Cell membrane</keyword>
<feature type="region of interest" description="Disordered" evidence="7">
    <location>
        <begin position="1"/>
        <end position="34"/>
    </location>
</feature>
<evidence type="ECO:0000256" key="7">
    <source>
        <dbReference type="SAM" id="MobiDB-lite"/>
    </source>
</evidence>
<evidence type="ECO:0000256" key="3">
    <source>
        <dbReference type="ARBA" id="ARBA00022475"/>
    </source>
</evidence>
<dbReference type="Proteomes" id="UP000315730">
    <property type="component" value="Unassembled WGS sequence"/>
</dbReference>
<dbReference type="GO" id="GO:0005886">
    <property type="term" value="C:plasma membrane"/>
    <property type="evidence" value="ECO:0007669"/>
    <property type="project" value="UniProtKB-SubCell"/>
</dbReference>
<keyword evidence="6 8" id="KW-0472">Membrane</keyword>